<evidence type="ECO:0000313" key="3">
    <source>
        <dbReference type="Proteomes" id="UP001500571"/>
    </source>
</evidence>
<name>A0ABP5CWG0_9ACTN</name>
<evidence type="ECO:0000313" key="2">
    <source>
        <dbReference type="EMBL" id="GAA1970082.1"/>
    </source>
</evidence>
<dbReference type="EMBL" id="BAAAPB010000004">
    <property type="protein sequence ID" value="GAA1970082.1"/>
    <property type="molecule type" value="Genomic_DNA"/>
</dbReference>
<dbReference type="Proteomes" id="UP001500571">
    <property type="component" value="Unassembled WGS sequence"/>
</dbReference>
<reference evidence="3" key="1">
    <citation type="journal article" date="2019" name="Int. J. Syst. Evol. Microbiol.">
        <title>The Global Catalogue of Microorganisms (GCM) 10K type strain sequencing project: providing services to taxonomists for standard genome sequencing and annotation.</title>
        <authorList>
            <consortium name="The Broad Institute Genomics Platform"/>
            <consortium name="The Broad Institute Genome Sequencing Center for Infectious Disease"/>
            <person name="Wu L."/>
            <person name="Ma J."/>
        </authorList>
    </citation>
    <scope>NUCLEOTIDE SEQUENCE [LARGE SCALE GENOMIC DNA]</scope>
    <source>
        <strain evidence="3">JCM 15309</strain>
    </source>
</reference>
<comment type="caution">
    <text evidence="2">The sequence shown here is derived from an EMBL/GenBank/DDBJ whole genome shotgun (WGS) entry which is preliminary data.</text>
</comment>
<accession>A0ABP5CWG0</accession>
<organism evidence="2 3">
    <name type="scientific">Nocardioides panacihumi</name>
    <dbReference type="NCBI Taxonomy" id="400774"/>
    <lineage>
        <taxon>Bacteria</taxon>
        <taxon>Bacillati</taxon>
        <taxon>Actinomycetota</taxon>
        <taxon>Actinomycetes</taxon>
        <taxon>Propionibacteriales</taxon>
        <taxon>Nocardioidaceae</taxon>
        <taxon>Nocardioides</taxon>
    </lineage>
</organism>
<gene>
    <name evidence="2" type="ORF">GCM10009798_33490</name>
</gene>
<sequence>MWLTMVMLERNGSVQESVEQLLAGTKDRLTEAGVVDLLQDLAQDVWAMCVNRYEPDELGDTHMSLGIQAVENFKSRAQRRYLGDDREAPEKHWDVQGLTLETPRNVLTLLMPGLRLMAMKTPMAEGRSPRLDLLADWGDQSHARNQIALENTQAMGGWLAPARGQDELFKVGSAPLAVPNYLLLWSGDPDGPLTAGRLAVPVMGEQPFAAVTDLWWDVANVDAPSYDRSSRIDGPGFDERPVTKPALSLKPSVAGEEQA</sequence>
<evidence type="ECO:0000256" key="1">
    <source>
        <dbReference type="SAM" id="MobiDB-lite"/>
    </source>
</evidence>
<protein>
    <submittedName>
        <fullName evidence="2">Uncharacterized protein</fullName>
    </submittedName>
</protein>
<proteinExistence type="predicted"/>
<keyword evidence="3" id="KW-1185">Reference proteome</keyword>
<feature type="region of interest" description="Disordered" evidence="1">
    <location>
        <begin position="227"/>
        <end position="259"/>
    </location>
</feature>